<accession>A0A918KPC0</accession>
<name>A0A918KPC0_9PROT</name>
<keyword evidence="6 11" id="KW-0862">Zinc</keyword>
<feature type="active site" description="Proton donor" evidence="9">
    <location>
        <position position="144"/>
    </location>
</feature>
<evidence type="ECO:0000256" key="3">
    <source>
        <dbReference type="ARBA" id="ARBA00012756"/>
    </source>
</evidence>
<evidence type="ECO:0000256" key="1">
    <source>
        <dbReference type="ARBA" id="ARBA00001412"/>
    </source>
</evidence>
<dbReference type="Pfam" id="PF02449">
    <property type="entry name" value="Glyco_hydro_42"/>
    <property type="match status" value="1"/>
</dbReference>
<evidence type="ECO:0000256" key="11">
    <source>
        <dbReference type="PIRSR" id="PIRSR001084-3"/>
    </source>
</evidence>
<dbReference type="InterPro" id="IPR017853">
    <property type="entry name" value="GH"/>
</dbReference>
<evidence type="ECO:0000256" key="5">
    <source>
        <dbReference type="ARBA" id="ARBA00022801"/>
    </source>
</evidence>
<evidence type="ECO:0000313" key="14">
    <source>
        <dbReference type="EMBL" id="GGX70902.1"/>
    </source>
</evidence>
<feature type="binding site" evidence="10">
    <location>
        <position position="323"/>
    </location>
    <ligand>
        <name>substrate</name>
    </ligand>
</feature>
<evidence type="ECO:0000256" key="9">
    <source>
        <dbReference type="PIRSR" id="PIRSR001084-1"/>
    </source>
</evidence>
<dbReference type="Gene3D" id="3.20.20.80">
    <property type="entry name" value="Glycosidases"/>
    <property type="match status" value="1"/>
</dbReference>
<comment type="catalytic activity">
    <reaction evidence="1 8">
        <text>Hydrolysis of terminal non-reducing beta-D-galactose residues in beta-D-galactosides.</text>
        <dbReference type="EC" id="3.2.1.23"/>
    </reaction>
</comment>
<evidence type="ECO:0000256" key="2">
    <source>
        <dbReference type="ARBA" id="ARBA00005940"/>
    </source>
</evidence>
<evidence type="ECO:0000313" key="15">
    <source>
        <dbReference type="Proteomes" id="UP000600865"/>
    </source>
</evidence>
<sequence length="621" mass="71491">MRPELGVCYYPEHWPETSWETDAREMRELGLDWVRIGEFAWSKIEPRPGHFEWEWLDRAVSVLGEAGLKVVMGTPTATPPRWMLDKHPDMIAFDVNGRPRKFGSRRHYCFSHDGYRGESVRITELLGERYGDNSYVRAWQTDNEYGCHETIVSYSPAAALAFRSWLKEKYQTADALNKAWGNIFWSMEYSDFTQIDLPNLTVTEANPSHVLDFRRFSSDQVVRFNRAQCEVLRRFSEKPLIHNYMGRITEFDHFDVGKDLDIASWDSYPLGFLEDRSDQDDDFKHKYMRQGDPDFQAFHHDLYRAVGKGRWWVMEQQPGPVNWAPFNPAPLPGMVNLWTWEAVAHGAEVVSYFRWRQAPFAQEQMHAGLKRSDNEWADGAQDVRNFVSELSEISDINLQTAPVGLVFDYESAWAWDTQPQGLTFDYFKLVYDVYRGLRRLGLSVDILPPSTTDFGERRLVCIPGLFTWSPELKKAVSKFSGQVLMGPRFGSKTPDFNIPETLPPNVPGFACKVKSVETLRPSVVLPLKDGGGIASWREFIETSEEVTEKTEDGNAVLIVKANIWYLAGWPDDEAMIRLLGEVAKKSDLETFPVEGGQRRREFGPYVLHSDYDTGEIQIIKK</sequence>
<evidence type="ECO:0000259" key="13">
    <source>
        <dbReference type="Pfam" id="PF08532"/>
    </source>
</evidence>
<feature type="binding site" evidence="11">
    <location>
        <position position="109"/>
    </location>
    <ligand>
        <name>Zn(2+)</name>
        <dbReference type="ChEBI" id="CHEBI:29105"/>
    </ligand>
</feature>
<dbReference type="GO" id="GO:0046872">
    <property type="term" value="F:metal ion binding"/>
    <property type="evidence" value="ECO:0007669"/>
    <property type="project" value="UniProtKB-KW"/>
</dbReference>
<dbReference type="GO" id="GO:0004565">
    <property type="term" value="F:beta-galactosidase activity"/>
    <property type="evidence" value="ECO:0007669"/>
    <property type="project" value="UniProtKB-EC"/>
</dbReference>
<feature type="binding site" evidence="10">
    <location>
        <position position="105"/>
    </location>
    <ligand>
        <name>substrate</name>
    </ligand>
</feature>
<reference evidence="14 15" key="1">
    <citation type="journal article" date="2014" name="Int. J. Syst. Evol. Microbiol.">
        <title>Complete genome sequence of Corynebacterium casei LMG S-19264T (=DSM 44701T), isolated from a smear-ripened cheese.</title>
        <authorList>
            <consortium name="US DOE Joint Genome Institute (JGI-PGF)"/>
            <person name="Walter F."/>
            <person name="Albersmeier A."/>
            <person name="Kalinowski J."/>
            <person name="Ruckert C."/>
        </authorList>
    </citation>
    <scope>NUCLEOTIDE SEQUENCE [LARGE SCALE GENOMIC DNA]</scope>
    <source>
        <strain evidence="14 15">KCTC 23968</strain>
    </source>
</reference>
<dbReference type="CDD" id="cd03143">
    <property type="entry name" value="A4_beta-galactosidase_middle_domain"/>
    <property type="match status" value="1"/>
</dbReference>
<feature type="binding site" evidence="10">
    <location>
        <position position="143"/>
    </location>
    <ligand>
        <name>substrate</name>
    </ligand>
</feature>
<dbReference type="Pfam" id="PF08532">
    <property type="entry name" value="Glyco_hydro_42M"/>
    <property type="match status" value="1"/>
</dbReference>
<dbReference type="InterPro" id="IPR013738">
    <property type="entry name" value="Beta_galactosidase_Trimer"/>
</dbReference>
<dbReference type="Proteomes" id="UP000600865">
    <property type="component" value="Unassembled WGS sequence"/>
</dbReference>
<evidence type="ECO:0000256" key="6">
    <source>
        <dbReference type="ARBA" id="ARBA00022833"/>
    </source>
</evidence>
<dbReference type="GO" id="GO:0005975">
    <property type="term" value="P:carbohydrate metabolic process"/>
    <property type="evidence" value="ECO:0007669"/>
    <property type="project" value="InterPro"/>
</dbReference>
<dbReference type="EMBL" id="BMYV01000002">
    <property type="protein sequence ID" value="GGX70902.1"/>
    <property type="molecule type" value="Genomic_DNA"/>
</dbReference>
<dbReference type="SUPFAM" id="SSF51445">
    <property type="entry name" value="(Trans)glycosidases"/>
    <property type="match status" value="1"/>
</dbReference>
<dbReference type="InterPro" id="IPR013529">
    <property type="entry name" value="Glyco_hydro_42_N"/>
</dbReference>
<dbReference type="PIRSF" id="PIRSF001084">
    <property type="entry name" value="B-galactosidase"/>
    <property type="match status" value="1"/>
</dbReference>
<dbReference type="RefSeq" id="WP_189585505.1">
    <property type="nucleotide sequence ID" value="NZ_BMYV01000002.1"/>
</dbReference>
<comment type="similarity">
    <text evidence="2 8">Belongs to the glycosyl hydrolase 42 family.</text>
</comment>
<dbReference type="Gene3D" id="3.40.50.880">
    <property type="match status" value="1"/>
</dbReference>
<evidence type="ECO:0000256" key="8">
    <source>
        <dbReference type="PIRNR" id="PIRNR001084"/>
    </source>
</evidence>
<dbReference type="PANTHER" id="PTHR36447">
    <property type="entry name" value="BETA-GALACTOSIDASE GANA"/>
    <property type="match status" value="1"/>
</dbReference>
<dbReference type="SUPFAM" id="SSF52317">
    <property type="entry name" value="Class I glutamine amidotransferase-like"/>
    <property type="match status" value="1"/>
</dbReference>
<keyword evidence="15" id="KW-1185">Reference proteome</keyword>
<dbReference type="InterPro" id="IPR029062">
    <property type="entry name" value="Class_I_gatase-like"/>
</dbReference>
<dbReference type="InterPro" id="IPR003476">
    <property type="entry name" value="Glyco_hydro_42"/>
</dbReference>
<organism evidence="14 15">
    <name type="scientific">Litorimonas cladophorae</name>
    <dbReference type="NCBI Taxonomy" id="1220491"/>
    <lineage>
        <taxon>Bacteria</taxon>
        <taxon>Pseudomonadati</taxon>
        <taxon>Pseudomonadota</taxon>
        <taxon>Alphaproteobacteria</taxon>
        <taxon>Maricaulales</taxon>
        <taxon>Robiginitomaculaceae</taxon>
    </lineage>
</organism>
<feature type="domain" description="Glycoside hydrolase family 42 N-terminal" evidence="12">
    <location>
        <begin position="8"/>
        <end position="392"/>
    </location>
</feature>
<proteinExistence type="inferred from homology"/>
<evidence type="ECO:0000259" key="12">
    <source>
        <dbReference type="Pfam" id="PF02449"/>
    </source>
</evidence>
<comment type="caution">
    <text evidence="14">The sequence shown here is derived from an EMBL/GenBank/DDBJ whole genome shotgun (WGS) entry which is preliminary data.</text>
</comment>
<dbReference type="AlphaFoldDB" id="A0A918KPC0"/>
<dbReference type="EC" id="3.2.1.23" evidence="3 8"/>
<keyword evidence="5 8" id="KW-0378">Hydrolase</keyword>
<feature type="active site" description="Nucleophile" evidence="9">
    <location>
        <position position="315"/>
    </location>
</feature>
<gene>
    <name evidence="14" type="ORF">GCM10011309_21320</name>
</gene>
<protein>
    <recommendedName>
        <fullName evidence="3 8">Beta-galactosidase</fullName>
        <shortName evidence="8">Beta-gal</shortName>
        <ecNumber evidence="3 8">3.2.1.23</ecNumber>
    </recommendedName>
</protein>
<keyword evidence="7 8" id="KW-0326">Glycosidase</keyword>
<keyword evidence="4 11" id="KW-0479">Metal-binding</keyword>
<feature type="domain" description="Beta-galactosidase trimerisation" evidence="13">
    <location>
        <begin position="401"/>
        <end position="588"/>
    </location>
</feature>
<evidence type="ECO:0000256" key="7">
    <source>
        <dbReference type="ARBA" id="ARBA00023295"/>
    </source>
</evidence>
<evidence type="ECO:0000256" key="10">
    <source>
        <dbReference type="PIRSR" id="PIRSR001084-2"/>
    </source>
</evidence>
<dbReference type="PANTHER" id="PTHR36447:SF2">
    <property type="entry name" value="BETA-GALACTOSIDASE YESZ"/>
    <property type="match status" value="1"/>
</dbReference>
<evidence type="ECO:0000256" key="4">
    <source>
        <dbReference type="ARBA" id="ARBA00022723"/>
    </source>
</evidence>
<dbReference type="GO" id="GO:0009341">
    <property type="term" value="C:beta-galactosidase complex"/>
    <property type="evidence" value="ECO:0007669"/>
    <property type="project" value="InterPro"/>
</dbReference>